<organism evidence="1 2">
    <name type="scientific">Arachis hypogaea</name>
    <name type="common">Peanut</name>
    <dbReference type="NCBI Taxonomy" id="3818"/>
    <lineage>
        <taxon>Eukaryota</taxon>
        <taxon>Viridiplantae</taxon>
        <taxon>Streptophyta</taxon>
        <taxon>Embryophyta</taxon>
        <taxon>Tracheophyta</taxon>
        <taxon>Spermatophyta</taxon>
        <taxon>Magnoliopsida</taxon>
        <taxon>eudicotyledons</taxon>
        <taxon>Gunneridae</taxon>
        <taxon>Pentapetalae</taxon>
        <taxon>rosids</taxon>
        <taxon>fabids</taxon>
        <taxon>Fabales</taxon>
        <taxon>Fabaceae</taxon>
        <taxon>Papilionoideae</taxon>
        <taxon>50 kb inversion clade</taxon>
        <taxon>dalbergioids sensu lato</taxon>
        <taxon>Dalbergieae</taxon>
        <taxon>Pterocarpus clade</taxon>
        <taxon>Arachis</taxon>
    </lineage>
</organism>
<evidence type="ECO:0000313" key="1">
    <source>
        <dbReference type="EMBL" id="RYQ97285.1"/>
    </source>
</evidence>
<dbReference type="Proteomes" id="UP000289738">
    <property type="component" value="Chromosome B08"/>
</dbReference>
<accession>A0A444Y5U3</accession>
<comment type="caution">
    <text evidence="1">The sequence shown here is derived from an EMBL/GenBank/DDBJ whole genome shotgun (WGS) entry which is preliminary data.</text>
</comment>
<reference evidence="1 2" key="1">
    <citation type="submission" date="2019-01" db="EMBL/GenBank/DDBJ databases">
        <title>Sequencing of cultivated peanut Arachis hypogaea provides insights into genome evolution and oil improvement.</title>
        <authorList>
            <person name="Chen X."/>
        </authorList>
    </citation>
    <scope>NUCLEOTIDE SEQUENCE [LARGE SCALE GENOMIC DNA]</scope>
    <source>
        <strain evidence="2">cv. Fuhuasheng</strain>
        <tissue evidence="1">Leaves</tissue>
    </source>
</reference>
<protein>
    <submittedName>
        <fullName evidence="1">Uncharacterized protein</fullName>
    </submittedName>
</protein>
<dbReference type="EMBL" id="SDMP01000018">
    <property type="protein sequence ID" value="RYQ97285.1"/>
    <property type="molecule type" value="Genomic_DNA"/>
</dbReference>
<evidence type="ECO:0000313" key="2">
    <source>
        <dbReference type="Proteomes" id="UP000289738"/>
    </source>
</evidence>
<keyword evidence="2" id="KW-1185">Reference proteome</keyword>
<proteinExistence type="predicted"/>
<name>A0A444Y5U3_ARAHY</name>
<dbReference type="AlphaFoldDB" id="A0A444Y5U3"/>
<gene>
    <name evidence="1" type="ORF">Ahy_B08g093317</name>
</gene>
<sequence>MVHSSSSPSKKTQTVKFRGTFQTEETFELVTKISRNHQQKIELSINNLQKKQRNIIQDGNKLSSGQTGGESFEKFETPARTNENTTYENRLTNEYDTVYTLKSQDSYILSKIHLASLAAETHIEAENMAIANHSEGVFLQPKTNKPSRVEDYPMFIPFLDLKKLASHRYYMLGAPLKRRDKDKEIEPPYINISGQKTSYDCAIYIMK</sequence>